<keyword evidence="3 4" id="KW-0440">LIM domain</keyword>
<proteinExistence type="predicted"/>
<dbReference type="Proteomes" id="UP000077115">
    <property type="component" value="Unassembled WGS sequence"/>
</dbReference>
<keyword evidence="2 4" id="KW-0862">Zinc</keyword>
<evidence type="ECO:0000256" key="2">
    <source>
        <dbReference type="ARBA" id="ARBA00022833"/>
    </source>
</evidence>
<dbReference type="Pfam" id="PF00412">
    <property type="entry name" value="LIM"/>
    <property type="match status" value="1"/>
</dbReference>
<evidence type="ECO:0000256" key="4">
    <source>
        <dbReference type="PROSITE-ProRule" id="PRU00125"/>
    </source>
</evidence>
<reference evidence="7 8" key="2">
    <citation type="submission" date="2016-05" db="EMBL/GenBank/DDBJ databases">
        <title>Lineage-specific infection strategies underlie the spectrum of fungal disease in amphibians.</title>
        <authorList>
            <person name="Cuomo C.A."/>
            <person name="Farrer R.A."/>
            <person name="James T."/>
            <person name="Longcore J."/>
            <person name="Birren B."/>
        </authorList>
    </citation>
    <scope>NUCLEOTIDE SEQUENCE [LARGE SCALE GENOMIC DNA]</scope>
    <source>
        <strain evidence="7 8">JEL423</strain>
    </source>
</reference>
<feature type="domain" description="LIM zinc-binding" evidence="6">
    <location>
        <begin position="240"/>
        <end position="300"/>
    </location>
</feature>
<dbReference type="SUPFAM" id="SSF57716">
    <property type="entry name" value="Glucocorticoid receptor-like (DNA-binding domain)"/>
    <property type="match status" value="2"/>
</dbReference>
<dbReference type="STRING" id="403673.A0A177WA75"/>
<evidence type="ECO:0000313" key="7">
    <source>
        <dbReference type="EMBL" id="OAJ36604.1"/>
    </source>
</evidence>
<dbReference type="PROSITE" id="PS50023">
    <property type="entry name" value="LIM_DOMAIN_2"/>
    <property type="match status" value="1"/>
</dbReference>
<gene>
    <name evidence="7" type="ORF">BDEG_20762</name>
</gene>
<evidence type="ECO:0000256" key="3">
    <source>
        <dbReference type="ARBA" id="ARBA00023038"/>
    </source>
</evidence>
<feature type="region of interest" description="Disordered" evidence="5">
    <location>
        <begin position="123"/>
        <end position="174"/>
    </location>
</feature>
<evidence type="ECO:0000313" key="8">
    <source>
        <dbReference type="Proteomes" id="UP000077115"/>
    </source>
</evidence>
<dbReference type="Gene3D" id="2.10.110.10">
    <property type="entry name" value="Cysteine Rich Protein"/>
    <property type="match status" value="1"/>
</dbReference>
<dbReference type="PANTHER" id="PTHR24206">
    <property type="entry name" value="OS06G0237300 PROTEIN"/>
    <property type="match status" value="1"/>
</dbReference>
<evidence type="ECO:0000259" key="6">
    <source>
        <dbReference type="PROSITE" id="PS50023"/>
    </source>
</evidence>
<keyword evidence="1 4" id="KW-0479">Metal-binding</keyword>
<evidence type="ECO:0000256" key="5">
    <source>
        <dbReference type="SAM" id="MobiDB-lite"/>
    </source>
</evidence>
<protein>
    <recommendedName>
        <fullName evidence="6">LIM zinc-binding domain-containing protein</fullName>
    </recommendedName>
</protein>
<evidence type="ECO:0000256" key="1">
    <source>
        <dbReference type="ARBA" id="ARBA00022723"/>
    </source>
</evidence>
<accession>A0A177WA75</accession>
<dbReference type="SMART" id="SM00132">
    <property type="entry name" value="LIM"/>
    <property type="match status" value="1"/>
</dbReference>
<dbReference type="VEuPathDB" id="FungiDB:BDEG_20762"/>
<dbReference type="GO" id="GO:0046872">
    <property type="term" value="F:metal ion binding"/>
    <property type="evidence" value="ECO:0007669"/>
    <property type="project" value="UniProtKB-KW"/>
</dbReference>
<feature type="compositionally biased region" description="Polar residues" evidence="5">
    <location>
        <begin position="196"/>
        <end position="223"/>
    </location>
</feature>
<feature type="region of interest" description="Disordered" evidence="5">
    <location>
        <begin position="196"/>
        <end position="224"/>
    </location>
</feature>
<reference evidence="7 8" key="1">
    <citation type="submission" date="2006-10" db="EMBL/GenBank/DDBJ databases">
        <title>The Genome Sequence of Batrachochytrium dendrobatidis JEL423.</title>
        <authorList>
            <consortium name="The Broad Institute Genome Sequencing Platform"/>
            <person name="Birren B."/>
            <person name="Lander E."/>
            <person name="Galagan J."/>
            <person name="Cuomo C."/>
            <person name="Devon K."/>
            <person name="Jaffe D."/>
            <person name="Butler J."/>
            <person name="Alvarez P."/>
            <person name="Gnerre S."/>
            <person name="Grabherr M."/>
            <person name="Kleber M."/>
            <person name="Mauceli E."/>
            <person name="Brockman W."/>
            <person name="Young S."/>
            <person name="LaButti K."/>
            <person name="Sykes S."/>
            <person name="DeCaprio D."/>
            <person name="Crawford M."/>
            <person name="Koehrsen M."/>
            <person name="Engels R."/>
            <person name="Montgomery P."/>
            <person name="Pearson M."/>
            <person name="Howarth C."/>
            <person name="Larson L."/>
            <person name="White J."/>
            <person name="O'Leary S."/>
            <person name="Kodira C."/>
            <person name="Zeng Q."/>
            <person name="Yandava C."/>
            <person name="Alvarado L."/>
            <person name="Longcore J."/>
            <person name="James T."/>
        </authorList>
    </citation>
    <scope>NUCLEOTIDE SEQUENCE [LARGE SCALE GENOMIC DNA]</scope>
    <source>
        <strain evidence="7 8">JEL423</strain>
    </source>
</reference>
<dbReference type="EMBL" id="DS022300">
    <property type="protein sequence ID" value="OAJ36604.1"/>
    <property type="molecule type" value="Genomic_DNA"/>
</dbReference>
<dbReference type="eggNOG" id="KOG1700">
    <property type="taxonomic scope" value="Eukaryota"/>
</dbReference>
<organism evidence="7 8">
    <name type="scientific">Batrachochytrium dendrobatidis (strain JEL423)</name>
    <dbReference type="NCBI Taxonomy" id="403673"/>
    <lineage>
        <taxon>Eukaryota</taxon>
        <taxon>Fungi</taxon>
        <taxon>Fungi incertae sedis</taxon>
        <taxon>Chytridiomycota</taxon>
        <taxon>Chytridiomycota incertae sedis</taxon>
        <taxon>Chytridiomycetes</taxon>
        <taxon>Rhizophydiales</taxon>
        <taxon>Rhizophydiales incertae sedis</taxon>
        <taxon>Batrachochytrium</taxon>
    </lineage>
</organism>
<dbReference type="AlphaFoldDB" id="A0A177WA75"/>
<dbReference type="PROSITE" id="PS00478">
    <property type="entry name" value="LIM_DOMAIN_1"/>
    <property type="match status" value="1"/>
</dbReference>
<dbReference type="InterPro" id="IPR001781">
    <property type="entry name" value="Znf_LIM"/>
</dbReference>
<feature type="compositionally biased region" description="Basic and acidic residues" evidence="5">
    <location>
        <begin position="130"/>
        <end position="142"/>
    </location>
</feature>
<name>A0A177WA75_BATDL</name>
<dbReference type="OrthoDB" id="8062037at2759"/>
<sequence length="327" mass="35361">MTELDNQRLEDRLEAFVSNANQDGIQANQNMNQYVPRTAAATDVPDITMMQEGESASINGSSMTSTTQSIPLTPSYHAASASLQQSQSIPGFQSVRDRIAQYKAASGPNPLPAATSARFNTSTHALSGTSRRESLGHRDRPRLSQNARSAPYPCKPIVSGNRESVTHSHHTSQLDISAHHSTGADTIAATLQPLSIGSNSQGSLQPKQKNVQPGGSPNSATRGSNEHVAAKYNQTAASTNKCQACSKTVYAMEQVTVDTHMFHRTCFKCAHCKGQLKMGNLASMGGVYYCKPHFKQLFALKGNYSEGFGKEEPKRAWMQEHGTHAPK</sequence>
<dbReference type="FunFam" id="2.10.110.10:FF:000002">
    <property type="entry name" value="LIM domain and actin-binding 1"/>
    <property type="match status" value="1"/>
</dbReference>